<dbReference type="RefSeq" id="WP_190423262.1">
    <property type="nucleotide sequence ID" value="NZ_JAMPKK010000082.1"/>
</dbReference>
<sequence>MKRTYIDSGVLIAAARGTTPIAIRAMEILDDPDREFASSIFVKLEVLPKAICYKNTAESDFYETFFNAVSYWADSLERIVEDAYREACKSGLAALDALHVAAAISVGAEELVTTEKPDKPIHRATDIKVVSIVPSADLA</sequence>
<gene>
    <name evidence="2" type="ORF">NDI37_24850</name>
</gene>
<dbReference type="InterPro" id="IPR029060">
    <property type="entry name" value="PIN-like_dom_sf"/>
</dbReference>
<accession>A0ABV0JYI8</accession>
<keyword evidence="3" id="KW-1185">Reference proteome</keyword>
<feature type="domain" description="PIN" evidence="1">
    <location>
        <begin position="5"/>
        <end position="114"/>
    </location>
</feature>
<proteinExistence type="predicted"/>
<dbReference type="InterPro" id="IPR002716">
    <property type="entry name" value="PIN_dom"/>
</dbReference>
<dbReference type="SUPFAM" id="SSF88723">
    <property type="entry name" value="PIN domain-like"/>
    <property type="match status" value="1"/>
</dbReference>
<evidence type="ECO:0000313" key="3">
    <source>
        <dbReference type="Proteomes" id="UP001442494"/>
    </source>
</evidence>
<evidence type="ECO:0000313" key="2">
    <source>
        <dbReference type="EMBL" id="MEP0867682.1"/>
    </source>
</evidence>
<comment type="caution">
    <text evidence="2">The sequence shown here is derived from an EMBL/GenBank/DDBJ whole genome shotgun (WGS) entry which is preliminary data.</text>
</comment>
<dbReference type="EMBL" id="JAMPKK010000082">
    <property type="protein sequence ID" value="MEP0867682.1"/>
    <property type="molecule type" value="Genomic_DNA"/>
</dbReference>
<reference evidence="2 3" key="1">
    <citation type="submission" date="2022-04" db="EMBL/GenBank/DDBJ databases">
        <title>Positive selection, recombination, and allopatry shape intraspecific diversity of widespread and dominant cyanobacteria.</title>
        <authorList>
            <person name="Wei J."/>
            <person name="Shu W."/>
            <person name="Hu C."/>
        </authorList>
    </citation>
    <scope>NUCLEOTIDE SEQUENCE [LARGE SCALE GENOMIC DNA]</scope>
    <source>
        <strain evidence="2 3">GB2-A5</strain>
    </source>
</reference>
<dbReference type="Proteomes" id="UP001442494">
    <property type="component" value="Unassembled WGS sequence"/>
</dbReference>
<organism evidence="2 3">
    <name type="scientific">Funiculus sociatus GB2-A5</name>
    <dbReference type="NCBI Taxonomy" id="2933946"/>
    <lineage>
        <taxon>Bacteria</taxon>
        <taxon>Bacillati</taxon>
        <taxon>Cyanobacteriota</taxon>
        <taxon>Cyanophyceae</taxon>
        <taxon>Coleofasciculales</taxon>
        <taxon>Coleofasciculaceae</taxon>
        <taxon>Funiculus</taxon>
    </lineage>
</organism>
<dbReference type="Gene3D" id="3.40.50.1010">
    <property type="entry name" value="5'-nuclease"/>
    <property type="match status" value="1"/>
</dbReference>
<name>A0ABV0JYI8_9CYAN</name>
<evidence type="ECO:0000259" key="1">
    <source>
        <dbReference type="Pfam" id="PF01850"/>
    </source>
</evidence>
<dbReference type="Pfam" id="PF01850">
    <property type="entry name" value="PIN"/>
    <property type="match status" value="1"/>
</dbReference>
<protein>
    <submittedName>
        <fullName evidence="2">PIN domain-containing protein</fullName>
    </submittedName>
</protein>